<feature type="domain" description="RGS" evidence="2">
    <location>
        <begin position="970"/>
        <end position="1076"/>
    </location>
</feature>
<feature type="domain" description="RGS" evidence="2">
    <location>
        <begin position="801"/>
        <end position="925"/>
    </location>
</feature>
<feature type="region of interest" description="Disordered" evidence="1">
    <location>
        <begin position="498"/>
        <end position="540"/>
    </location>
</feature>
<feature type="region of interest" description="Disordered" evidence="1">
    <location>
        <begin position="173"/>
        <end position="218"/>
    </location>
</feature>
<name>F6T157_ORNAN</name>
<dbReference type="Gene3D" id="1.10.167.10">
    <property type="entry name" value="Regulator of G-protein Signalling 4, domain 2"/>
    <property type="match status" value="3"/>
</dbReference>
<dbReference type="GO" id="GO:0001965">
    <property type="term" value="F:G-protein alpha-subunit binding"/>
    <property type="evidence" value="ECO:0007669"/>
    <property type="project" value="InterPro"/>
</dbReference>
<dbReference type="PANTHER" id="PTHR46583:SF1">
    <property type="entry name" value="REGULATOR OF G-PROTEIN SIGNALING 22"/>
    <property type="match status" value="1"/>
</dbReference>
<dbReference type="InterPro" id="IPR036305">
    <property type="entry name" value="RGS_sf"/>
</dbReference>
<dbReference type="PANTHER" id="PTHR46583">
    <property type="entry name" value="REGULATOR OF G-PROTEIN SIGNALING 22"/>
    <property type="match status" value="1"/>
</dbReference>
<dbReference type="Proteomes" id="UP000002279">
    <property type="component" value="Chromosome 4"/>
</dbReference>
<reference evidence="3 4" key="1">
    <citation type="journal article" date="2008" name="Nature">
        <title>Genome analysis of the platypus reveals unique signatures of evolution.</title>
        <authorList>
            <person name="Warren W.C."/>
            <person name="Hillier L.W."/>
            <person name="Marshall Graves J.A."/>
            <person name="Birney E."/>
            <person name="Ponting C.P."/>
            <person name="Grutzner F."/>
            <person name="Belov K."/>
            <person name="Miller W."/>
            <person name="Clarke L."/>
            <person name="Chinwalla A.T."/>
            <person name="Yang S.P."/>
            <person name="Heger A."/>
            <person name="Locke D.P."/>
            <person name="Miethke P."/>
            <person name="Waters P.D."/>
            <person name="Veyrunes F."/>
            <person name="Fulton L."/>
            <person name="Fulton B."/>
            <person name="Graves T."/>
            <person name="Wallis J."/>
            <person name="Puente X.S."/>
            <person name="Lopez-Otin C."/>
            <person name="Ordonez G.R."/>
            <person name="Eichler E.E."/>
            <person name="Chen L."/>
            <person name="Cheng Z."/>
            <person name="Deakin J.E."/>
            <person name="Alsop A."/>
            <person name="Thompson K."/>
            <person name="Kirby P."/>
            <person name="Papenfuss A.T."/>
            <person name="Wakefield M.J."/>
            <person name="Olender T."/>
            <person name="Lancet D."/>
            <person name="Huttley G.A."/>
            <person name="Smit A.F."/>
            <person name="Pask A."/>
            <person name="Temple-Smith P."/>
            <person name="Batzer M.A."/>
            <person name="Walker J.A."/>
            <person name="Konkel M.K."/>
            <person name="Harris R.S."/>
            <person name="Whittington C.M."/>
            <person name="Wong E.S."/>
            <person name="Gemmell N.J."/>
            <person name="Buschiazzo E."/>
            <person name="Vargas Jentzsch I.M."/>
            <person name="Merkel A."/>
            <person name="Schmitz J."/>
            <person name="Zemann A."/>
            <person name="Churakov G."/>
            <person name="Kriegs J.O."/>
            <person name="Brosius J."/>
            <person name="Murchison E.P."/>
            <person name="Sachidanandam R."/>
            <person name="Smith C."/>
            <person name="Hannon G.J."/>
            <person name="Tsend-Ayush E."/>
            <person name="McMillan D."/>
            <person name="Attenborough R."/>
            <person name="Rens W."/>
            <person name="Ferguson-Smith M."/>
            <person name="Lefevre C.M."/>
            <person name="Sharp J.A."/>
            <person name="Nicholas K.R."/>
            <person name="Ray D.A."/>
            <person name="Kube M."/>
            <person name="Reinhardt R."/>
            <person name="Pringle T.H."/>
            <person name="Taylor J."/>
            <person name="Jones R.C."/>
            <person name="Nixon B."/>
            <person name="Dacheux J.L."/>
            <person name="Niwa H."/>
            <person name="Sekita Y."/>
            <person name="Huang X."/>
            <person name="Stark A."/>
            <person name="Kheradpour P."/>
            <person name="Kellis M."/>
            <person name="Flicek P."/>
            <person name="Chen Y."/>
            <person name="Webber C."/>
            <person name="Hardison R."/>
            <person name="Nelson J."/>
            <person name="Hallsworth-Pepin K."/>
            <person name="Delehaunty K."/>
            <person name="Markovic C."/>
            <person name="Minx P."/>
            <person name="Feng Y."/>
            <person name="Kremitzki C."/>
            <person name="Mitreva M."/>
            <person name="Glasscock J."/>
            <person name="Wylie T."/>
            <person name="Wohldmann P."/>
            <person name="Thiru P."/>
            <person name="Nhan M.N."/>
            <person name="Pohl C.S."/>
            <person name="Smith S.M."/>
            <person name="Hou S."/>
            <person name="Nefedov M."/>
            <person name="de Jong P.J."/>
            <person name="Renfree M.B."/>
            <person name="Mardis E.R."/>
            <person name="Wilson R.K."/>
        </authorList>
    </citation>
    <scope>NUCLEOTIDE SEQUENCE [LARGE SCALE GENOMIC DNA]</scope>
    <source>
        <strain evidence="3 4">Glennie</strain>
    </source>
</reference>
<dbReference type="HOGENOM" id="CLU_005031_0_0_1"/>
<dbReference type="GeneTree" id="ENSGT00500000044936"/>
<dbReference type="InterPro" id="IPR044926">
    <property type="entry name" value="RGS_subdomain_2"/>
</dbReference>
<proteinExistence type="predicted"/>
<evidence type="ECO:0000313" key="4">
    <source>
        <dbReference type="Proteomes" id="UP000002279"/>
    </source>
</evidence>
<evidence type="ECO:0000256" key="1">
    <source>
        <dbReference type="SAM" id="MobiDB-lite"/>
    </source>
</evidence>
<keyword evidence="4" id="KW-1185">Reference proteome</keyword>
<feature type="region of interest" description="Disordered" evidence="1">
    <location>
        <begin position="1178"/>
        <end position="1216"/>
    </location>
</feature>
<dbReference type="Ensembl" id="ENSOANT00000020954.2">
    <property type="protein sequence ID" value="ENSOANP00000020951.2"/>
    <property type="gene ID" value="ENSOANG00000013268.3"/>
</dbReference>
<dbReference type="InterPro" id="IPR042651">
    <property type="entry name" value="Rgs22"/>
</dbReference>
<evidence type="ECO:0000259" key="2">
    <source>
        <dbReference type="PROSITE" id="PS50132"/>
    </source>
</evidence>
<evidence type="ECO:0000313" key="3">
    <source>
        <dbReference type="Ensembl" id="ENSOANP00000020951.2"/>
    </source>
</evidence>
<feature type="region of interest" description="Disordered" evidence="1">
    <location>
        <begin position="302"/>
        <end position="331"/>
    </location>
</feature>
<dbReference type="eggNOG" id="ENOG502QU18">
    <property type="taxonomic scope" value="Eukaryota"/>
</dbReference>
<feature type="compositionally biased region" description="Polar residues" evidence="1">
    <location>
        <begin position="1178"/>
        <end position="1204"/>
    </location>
</feature>
<reference evidence="3" key="3">
    <citation type="submission" date="2025-09" db="UniProtKB">
        <authorList>
            <consortium name="Ensembl"/>
        </authorList>
    </citation>
    <scope>IDENTIFICATION</scope>
    <source>
        <strain evidence="3">Glennie</strain>
    </source>
</reference>
<accession>F6T157</accession>
<feature type="compositionally biased region" description="Basic and acidic residues" evidence="1">
    <location>
        <begin position="514"/>
        <end position="526"/>
    </location>
</feature>
<dbReference type="CDD" id="cd08727">
    <property type="entry name" value="RGS_RGS22_2"/>
    <property type="match status" value="1"/>
</dbReference>
<dbReference type="GO" id="GO:0009966">
    <property type="term" value="P:regulation of signal transduction"/>
    <property type="evidence" value="ECO:0007669"/>
    <property type="project" value="InterPro"/>
</dbReference>
<dbReference type="AlphaFoldDB" id="F6T157"/>
<gene>
    <name evidence="3" type="primary">RGS22</name>
</gene>
<dbReference type="STRING" id="9258.ENSOANP00000020951"/>
<feature type="compositionally biased region" description="Polar residues" evidence="1">
    <location>
        <begin position="302"/>
        <end position="318"/>
    </location>
</feature>
<dbReference type="InterPro" id="IPR016137">
    <property type="entry name" value="RGS"/>
</dbReference>
<dbReference type="SMART" id="SM00315">
    <property type="entry name" value="RGS"/>
    <property type="match status" value="2"/>
</dbReference>
<dbReference type="Pfam" id="PF00615">
    <property type="entry name" value="RGS"/>
    <property type="match status" value="2"/>
</dbReference>
<dbReference type="Bgee" id="ENSOANG00000013268">
    <property type="expression patterns" value="Expressed in testis and 4 other cell types or tissues"/>
</dbReference>
<dbReference type="CDD" id="cd08725">
    <property type="entry name" value="RGS_RGS22_4"/>
    <property type="match status" value="1"/>
</dbReference>
<dbReference type="InterPro" id="IPR048075">
    <property type="entry name" value="RGS22_RGS_second"/>
</dbReference>
<dbReference type="PROSITE" id="PS50132">
    <property type="entry name" value="RGS"/>
    <property type="match status" value="2"/>
</dbReference>
<organism evidence="3 4">
    <name type="scientific">Ornithorhynchus anatinus</name>
    <name type="common">Duckbill platypus</name>
    <dbReference type="NCBI Taxonomy" id="9258"/>
    <lineage>
        <taxon>Eukaryota</taxon>
        <taxon>Metazoa</taxon>
        <taxon>Chordata</taxon>
        <taxon>Craniata</taxon>
        <taxon>Vertebrata</taxon>
        <taxon>Euteleostomi</taxon>
        <taxon>Mammalia</taxon>
        <taxon>Monotremata</taxon>
        <taxon>Ornithorhynchidae</taxon>
        <taxon>Ornithorhynchus</taxon>
    </lineage>
</organism>
<reference evidence="3" key="2">
    <citation type="submission" date="2025-08" db="UniProtKB">
        <authorList>
            <consortium name="Ensembl"/>
        </authorList>
    </citation>
    <scope>IDENTIFICATION</scope>
    <source>
        <strain evidence="3">Glennie</strain>
    </source>
</reference>
<dbReference type="InterPro" id="IPR048074">
    <property type="entry name" value="RGS22_RGS_fourth"/>
</dbReference>
<feature type="compositionally biased region" description="Polar residues" evidence="1">
    <location>
        <begin position="504"/>
        <end position="513"/>
    </location>
</feature>
<sequence>MQEKRLTTDPPDITEEEFEDYLATDEMLVDYFNEFLCLPCLDREQGIRWIKKERLPAFLKSDCYFEYRLAKLVSQVEWSETGINFIIDPSYYPWIMKKTPPPPYSPCEDENQKIMKKFYVSLGEATFTQTKDWFSLAKQSQQVVTTYSLPCCPISSQIQRSFSYHLENPVLDNGNNGNDVSDDEFNPNQELPSEKKENGSLGIAKSGVMSSPQSRSVCVEDTPHSLPKVYLGGKQKSSLSKDRKAEVIFSSHEEFLSAYIHFIIRASISKLTGMPMEESSVDRDFRSLSVRVIQKPVRTEFPTCNTGQPLQSGDSSGFPSPDVDENTEALSLSSKSESIGVESRADWCIAHRKYDIGTRKEFERFKKFMKGSLGERYLWLWMDIERLKVLKDPGRHQRHIDKMRRCYLVSSGDCYLTPEILFKLDLLDGSLWNEAHLRSVQHEVVKPLLQYWGPRFCVTHSNTIKNASSGLRFWHMQQERPRKDVDPFPQMVTLLPLRPKSCTPRKTPSYSQKNESRSLELSSKLDKKSRRVKTATQRTSQSLPVTTGQIKNYGAVSKRSRFLSISSQVSNLSSFTDISECLKPQLDRKYTYTEEPTVKADIDSSALGGFEMESLLQSLYVENRAGFFFTRFCELSGNKLWKNSAYFWFDLQAYHQLFYQETLQPFKACKQAQFLYATYIAPSAALDIGLEKEKKKEIYMKINPPFEDLFDTAEEYILLLLLVPWTEMAKLDRCTYGEVELVEETRQLDSMYFRKLQALHQETVSKKDEGTAVAISDVPVICISKETELWSKVPEEFRNLNLNFLIQNKMELEYFRQFLDSHSAIMDLMCWTEIEQFRRMLHKDKEQRGAKSIAIKNKYLNKKYFFGPNSPATRAQQEQIMQLDGGWGKILHKQLSSSVLLEIQKYVRRRLESTWLPMFLANDQFAARQKIKLQMKEVAEDLIVQKHEKKLGIWKPVDSKWISSSKDIIAFRKALLNPVTAYQFQRYVALKGDFLEKGVLFWQEVQKYKDLCHSHCDDAIIQSKITTIINCFINSSIPPALQIAIPVEQAEKIIEHRRELGPYVFREAQMTIFGVLFKFWQSFCDFRSNLTDEKILSAIERKKEQKMDRLKGKLKDDKVGKEGLKSVSISGSIFTEETSYSGSFIARQVSWCYSKYIEALEQERTLLKIQEDLEKKSVSSGFSSFTTMKGQDTTHLTGSSSSSDLKIIRTPPSQRE</sequence>
<protein>
    <submittedName>
        <fullName evidence="3">Regulator of G protein signaling 22</fullName>
    </submittedName>
</protein>
<dbReference type="SUPFAM" id="SSF48097">
    <property type="entry name" value="Regulator of G-protein signaling, RGS"/>
    <property type="match status" value="4"/>
</dbReference>